<evidence type="ECO:0000256" key="1">
    <source>
        <dbReference type="ARBA" id="ARBA00013081"/>
    </source>
</evidence>
<evidence type="ECO:0000256" key="8">
    <source>
        <dbReference type="SAM" id="MobiDB-lite"/>
    </source>
</evidence>
<evidence type="ECO:0000256" key="3">
    <source>
        <dbReference type="ARBA" id="ARBA00022912"/>
    </source>
</evidence>
<feature type="site" description="Transition state stabilizer" evidence="7">
    <location>
        <position position="1167"/>
    </location>
</feature>
<feature type="site" description="Transition state stabilizer" evidence="7">
    <location>
        <position position="1129"/>
    </location>
</feature>
<dbReference type="SUPFAM" id="SSF56784">
    <property type="entry name" value="HAD-like"/>
    <property type="match status" value="1"/>
</dbReference>
<feature type="compositionally biased region" description="Polar residues" evidence="8">
    <location>
        <begin position="963"/>
        <end position="980"/>
    </location>
</feature>
<dbReference type="OrthoDB" id="277011at2759"/>
<comment type="caution">
    <text evidence="10">The sequence shown here is derived from an EMBL/GenBank/DDBJ whole genome shotgun (WGS) entry which is preliminary data.</text>
</comment>
<feature type="region of interest" description="Disordered" evidence="8">
    <location>
        <begin position="950"/>
        <end position="1033"/>
    </location>
</feature>
<dbReference type="Proteomes" id="UP000752171">
    <property type="component" value="Unassembled WGS sequence"/>
</dbReference>
<dbReference type="InterPro" id="IPR004274">
    <property type="entry name" value="FCP1_dom"/>
</dbReference>
<dbReference type="CDD" id="cd07521">
    <property type="entry name" value="HAD_FCP1-like"/>
    <property type="match status" value="1"/>
</dbReference>
<dbReference type="NCBIfam" id="TIGR02251">
    <property type="entry name" value="HIF-SF_euk"/>
    <property type="match status" value="1"/>
</dbReference>
<reference evidence="10 11" key="1">
    <citation type="submission" date="2021-07" db="EMBL/GenBank/DDBJ databases">
        <authorList>
            <person name="Imarazene B."/>
            <person name="Zahm M."/>
            <person name="Klopp C."/>
            <person name="Cabau C."/>
            <person name="Beille S."/>
            <person name="Jouanno E."/>
            <person name="Castinel A."/>
            <person name="Lluch J."/>
            <person name="Gil L."/>
            <person name="Kuchtly C."/>
            <person name="Lopez Roques C."/>
            <person name="Donnadieu C."/>
            <person name="Parrinello H."/>
            <person name="Journot L."/>
            <person name="Du K."/>
            <person name="Schartl M."/>
            <person name="Retaux S."/>
            <person name="Guiguen Y."/>
        </authorList>
    </citation>
    <scope>NUCLEOTIDE SEQUENCE [LARGE SCALE GENOMIC DNA]</scope>
    <source>
        <strain evidence="10">Pach_M1</strain>
        <tissue evidence="10">Testis</tissue>
    </source>
</reference>
<dbReference type="PROSITE" id="PS50969">
    <property type="entry name" value="FCP1"/>
    <property type="match status" value="1"/>
</dbReference>
<feature type="active site" description="Proton donor" evidence="6">
    <location>
        <position position="1075"/>
    </location>
</feature>
<evidence type="ECO:0000256" key="2">
    <source>
        <dbReference type="ARBA" id="ARBA00022801"/>
    </source>
</evidence>
<dbReference type="EMBL" id="JAICCE010000011">
    <property type="protein sequence ID" value="KAG9271663.1"/>
    <property type="molecule type" value="Genomic_DNA"/>
</dbReference>
<comment type="catalytic activity">
    <reaction evidence="5">
        <text>O-phospho-L-threonyl-[protein] + H2O = L-threonyl-[protein] + phosphate</text>
        <dbReference type="Rhea" id="RHEA:47004"/>
        <dbReference type="Rhea" id="RHEA-COMP:11060"/>
        <dbReference type="Rhea" id="RHEA-COMP:11605"/>
        <dbReference type="ChEBI" id="CHEBI:15377"/>
        <dbReference type="ChEBI" id="CHEBI:30013"/>
        <dbReference type="ChEBI" id="CHEBI:43474"/>
        <dbReference type="ChEBI" id="CHEBI:61977"/>
        <dbReference type="EC" id="3.1.3.16"/>
    </reaction>
</comment>
<evidence type="ECO:0000256" key="6">
    <source>
        <dbReference type="PIRSR" id="PIRSR640078-1"/>
    </source>
</evidence>
<feature type="region of interest" description="Disordered" evidence="8">
    <location>
        <begin position="859"/>
        <end position="879"/>
    </location>
</feature>
<dbReference type="Pfam" id="PF03031">
    <property type="entry name" value="NIF"/>
    <property type="match status" value="1"/>
</dbReference>
<feature type="region of interest" description="Disordered" evidence="8">
    <location>
        <begin position="317"/>
        <end position="340"/>
    </location>
</feature>
<name>A0A8T2LIQ2_ASTMX</name>
<proteinExistence type="predicted"/>
<dbReference type="SFLD" id="SFLDG01124">
    <property type="entry name" value="C0.1:_RNA_Pol_CTD_Phosphatase"/>
    <property type="match status" value="1"/>
</dbReference>
<feature type="compositionally biased region" description="Basic and acidic residues" evidence="8">
    <location>
        <begin position="993"/>
        <end position="1004"/>
    </location>
</feature>
<accession>A0A8T2LIQ2</accession>
<feature type="region of interest" description="Disordered" evidence="8">
    <location>
        <begin position="281"/>
        <end position="304"/>
    </location>
</feature>
<evidence type="ECO:0000313" key="11">
    <source>
        <dbReference type="Proteomes" id="UP000752171"/>
    </source>
</evidence>
<protein>
    <recommendedName>
        <fullName evidence="1">protein-serine/threonine phosphatase</fullName>
        <ecNumber evidence="1">3.1.3.16</ecNumber>
    </recommendedName>
</protein>
<evidence type="ECO:0000256" key="4">
    <source>
        <dbReference type="ARBA" id="ARBA00047761"/>
    </source>
</evidence>
<dbReference type="EC" id="3.1.3.16" evidence="1"/>
<evidence type="ECO:0000313" key="10">
    <source>
        <dbReference type="EMBL" id="KAG9271663.1"/>
    </source>
</evidence>
<comment type="catalytic activity">
    <reaction evidence="4">
        <text>O-phospho-L-seryl-[protein] + H2O = L-seryl-[protein] + phosphate</text>
        <dbReference type="Rhea" id="RHEA:20629"/>
        <dbReference type="Rhea" id="RHEA-COMP:9863"/>
        <dbReference type="Rhea" id="RHEA-COMP:11604"/>
        <dbReference type="ChEBI" id="CHEBI:15377"/>
        <dbReference type="ChEBI" id="CHEBI:29999"/>
        <dbReference type="ChEBI" id="CHEBI:43474"/>
        <dbReference type="ChEBI" id="CHEBI:83421"/>
        <dbReference type="EC" id="3.1.3.16"/>
    </reaction>
</comment>
<keyword evidence="2" id="KW-0378">Hydrolase</keyword>
<dbReference type="InterPro" id="IPR050365">
    <property type="entry name" value="TIM50"/>
</dbReference>
<dbReference type="InterPro" id="IPR023214">
    <property type="entry name" value="HAD_sf"/>
</dbReference>
<dbReference type="SFLD" id="SFLDS00003">
    <property type="entry name" value="Haloacid_Dehalogenase"/>
    <property type="match status" value="1"/>
</dbReference>
<feature type="region of interest" description="Disordered" evidence="8">
    <location>
        <begin position="502"/>
        <end position="536"/>
    </location>
</feature>
<evidence type="ECO:0000256" key="5">
    <source>
        <dbReference type="ARBA" id="ARBA00048336"/>
    </source>
</evidence>
<dbReference type="Gene3D" id="3.40.50.1000">
    <property type="entry name" value="HAD superfamily/HAD-like"/>
    <property type="match status" value="1"/>
</dbReference>
<sequence length="1238" mass="139250">MSTCALLLSSQAACGLSESTHSRESPLQADLVDPCPPPRLCRPCGENEPVAECLECFTACELCEPFVENKSFMKSNITKYLETSVFFRGKSIEAKMPADLCFDPSKVSEQDYPKEEAASLEVAQSSMISTQISVNFTVHQTINGLNQSGADYPEEHDQFNEELLEQEDKFDSSESSSLSDYSLEHSESFAISSSFDLLEEKSQYFEQSMESEISDAEPFTVPKVKTDLSEQVDAEEVPELVSADCDSLYEHEAFFEEPSEQHRTSEGLEKDVLDLYEQCPESDLDSQPCKDLDHSEPNNQNMPSEYHATHFESSELCQAPKERKPAELSESLEQQPLAGQIETTDKSEFTAEYVLESSTELHDESSDHESEQTVEFYTQQELFNYNHLCEHDGECVKTVEQCSSCGRYFEKCEIPELCNPSEPTDPSENPQQSQPVEKCLELCESSGTECSVFQTSELPREIPAAESNKNKAGKRSECDMMFFGSMETFETRWLSQFLDDHNQQDTSSSVNQEAPDDVVTEPSDEVPTSDCNDDYEPVIEVSDDSVKQKVLCRVCERREEGQFHYDEPSELFELCDVKAEAFELDAEGRRSGELVVKRGSLDESSEEEYVDCIDSKSQDSTETDESFKSFVDDPEGFEIYTYQSDDGKHLQNLSEDDEAYEHYTSDSQESCELCDGHDDPCDLYVHDMLEADEEIPQIPQESSFSHKITGQEIIKTYAEALSTGLSVENDQGYQPSADHSETESENEDYSSDLCTEDTTRLHVVEDLSNEPLCEEVIEFCEKTEVLEICDRSGEVYALSSEDEDNCKCLHVEDTSDVHYLQSTHHKQEISSCETLSEKGNIYECEVSDISTEEATQDLIPEIRTDEDKDDSTDTSNTPVSEICEDCEGIDEVDGAHRPCCGEIEICEDDEASVFDFEDVVPDVEENNLINGDVDLQKSSQDLLTDVVQATETKEPPELCDVPINQTETAETDSPAQSESSTKLEDLICQVARNDSKEHDEERKAAKVASQKKAASEEAEACEDSEASDDEEEEEYPESCSCEFCVPSDEQVPAKPLLPQIKSKDAGKICVVIDLDETLVHSSFKPVNNADFIIPVEIDGAVHQVYVLKRPHVDEFLKRMGELFECVLFTASLAKYADPVSDLLDKWGAFRCRLFRESCVFHRGNYVKDLSRLGRDLNKVIIVDNSPASYIFHPDNAVPVASWFDDMSDTELLDLIPFFERLSKVDDVYAVLKQQRTSS</sequence>
<feature type="region of interest" description="Disordered" evidence="8">
    <location>
        <begin position="728"/>
        <end position="751"/>
    </location>
</feature>
<feature type="compositionally biased region" description="Acidic residues" evidence="8">
    <location>
        <begin position="514"/>
        <end position="524"/>
    </location>
</feature>
<keyword evidence="3" id="KW-0904">Protein phosphatase</keyword>
<feature type="active site" description="4-aspartylphosphate intermediate" evidence="6">
    <location>
        <position position="1073"/>
    </location>
</feature>
<evidence type="ECO:0000259" key="9">
    <source>
        <dbReference type="PROSITE" id="PS50969"/>
    </source>
</evidence>
<feature type="compositionally biased region" description="Acidic residues" evidence="8">
    <location>
        <begin position="1016"/>
        <end position="1033"/>
    </location>
</feature>
<dbReference type="GO" id="GO:0008420">
    <property type="term" value="F:RNA polymerase II CTD heptapeptide repeat phosphatase activity"/>
    <property type="evidence" value="ECO:0007669"/>
    <property type="project" value="InterPro"/>
</dbReference>
<dbReference type="SMART" id="SM00577">
    <property type="entry name" value="CPDc"/>
    <property type="match status" value="1"/>
</dbReference>
<evidence type="ECO:0000256" key="7">
    <source>
        <dbReference type="PIRSR" id="PIRSR640078-3"/>
    </source>
</evidence>
<dbReference type="PANTHER" id="PTHR12210">
    <property type="entry name" value="DULLARD PROTEIN PHOSPHATASE"/>
    <property type="match status" value="1"/>
</dbReference>
<feature type="domain" description="FCP1 homology" evidence="9">
    <location>
        <begin position="1063"/>
        <end position="1221"/>
    </location>
</feature>
<dbReference type="FunFam" id="3.40.50.1000:FF:000013">
    <property type="entry name" value="Carboxy-terminal domain RNA polymerase II polypeptide A small"/>
    <property type="match status" value="1"/>
</dbReference>
<organism evidence="10 11">
    <name type="scientific">Astyanax mexicanus</name>
    <name type="common">Blind cave fish</name>
    <name type="synonym">Astyanax fasciatus mexicanus</name>
    <dbReference type="NCBI Taxonomy" id="7994"/>
    <lineage>
        <taxon>Eukaryota</taxon>
        <taxon>Metazoa</taxon>
        <taxon>Chordata</taxon>
        <taxon>Craniata</taxon>
        <taxon>Vertebrata</taxon>
        <taxon>Euteleostomi</taxon>
        <taxon>Actinopterygii</taxon>
        <taxon>Neopterygii</taxon>
        <taxon>Teleostei</taxon>
        <taxon>Ostariophysi</taxon>
        <taxon>Characiformes</taxon>
        <taxon>Characoidei</taxon>
        <taxon>Acestrorhamphidae</taxon>
        <taxon>Acestrorhamphinae</taxon>
        <taxon>Astyanax</taxon>
    </lineage>
</organism>
<dbReference type="InterPro" id="IPR011948">
    <property type="entry name" value="Dullard_phosphatase"/>
</dbReference>
<dbReference type="AlphaFoldDB" id="A0A8T2LIQ2"/>
<dbReference type="InterPro" id="IPR036412">
    <property type="entry name" value="HAD-like_sf"/>
</dbReference>
<dbReference type="InterPro" id="IPR040078">
    <property type="entry name" value="RNA_Pol_CTD_Phosphatase"/>
</dbReference>
<gene>
    <name evidence="10" type="ORF">AMEX_G14613</name>
</gene>